<feature type="domain" description="NodB homology" evidence="2">
    <location>
        <begin position="167"/>
        <end position="351"/>
    </location>
</feature>
<dbReference type="CDD" id="cd10944">
    <property type="entry name" value="CE4_SmPgdA_like"/>
    <property type="match status" value="1"/>
</dbReference>
<dbReference type="GO" id="GO:0016810">
    <property type="term" value="F:hydrolase activity, acting on carbon-nitrogen (but not peptide) bonds"/>
    <property type="evidence" value="ECO:0007669"/>
    <property type="project" value="InterPro"/>
</dbReference>
<dbReference type="Proteomes" id="UP000288024">
    <property type="component" value="Unassembled WGS sequence"/>
</dbReference>
<dbReference type="Pfam" id="PF01522">
    <property type="entry name" value="Polysacc_deac_1"/>
    <property type="match status" value="1"/>
</dbReference>
<keyword evidence="4" id="KW-1185">Reference proteome</keyword>
<dbReference type="PANTHER" id="PTHR10587">
    <property type="entry name" value="GLYCOSYL TRANSFERASE-RELATED"/>
    <property type="match status" value="1"/>
</dbReference>
<comment type="caution">
    <text evidence="3">The sequence shown here is derived from an EMBL/GenBank/DDBJ whole genome shotgun (WGS) entry which is preliminary data.</text>
</comment>
<dbReference type="PROSITE" id="PS51677">
    <property type="entry name" value="NODB"/>
    <property type="match status" value="1"/>
</dbReference>
<dbReference type="InterPro" id="IPR011330">
    <property type="entry name" value="Glyco_hydro/deAcase_b/a-brl"/>
</dbReference>
<name>A0A437KB43_9BACI</name>
<dbReference type="RefSeq" id="WP_127738606.1">
    <property type="nucleotide sequence ID" value="NZ_RZTZ01000004.1"/>
</dbReference>
<evidence type="ECO:0000259" key="2">
    <source>
        <dbReference type="PROSITE" id="PS51677"/>
    </source>
</evidence>
<protein>
    <recommendedName>
        <fullName evidence="2">NodB homology domain-containing protein</fullName>
    </recommendedName>
</protein>
<dbReference type="PANTHER" id="PTHR10587:SF125">
    <property type="entry name" value="POLYSACCHARIDE DEACETYLASE YHEN-RELATED"/>
    <property type="match status" value="1"/>
</dbReference>
<reference evidence="3 4" key="1">
    <citation type="submission" date="2019-01" db="EMBL/GenBank/DDBJ databases">
        <title>Bacillus sp. M5HDSG1-1, whole genome shotgun sequence.</title>
        <authorList>
            <person name="Tuo L."/>
        </authorList>
    </citation>
    <scope>NUCLEOTIDE SEQUENCE [LARGE SCALE GENOMIC DNA]</scope>
    <source>
        <strain evidence="3 4">M5HDSG1-1</strain>
    </source>
</reference>
<evidence type="ECO:0000256" key="1">
    <source>
        <dbReference type="SAM" id="MobiDB-lite"/>
    </source>
</evidence>
<dbReference type="AlphaFoldDB" id="A0A437KB43"/>
<evidence type="ECO:0000313" key="4">
    <source>
        <dbReference type="Proteomes" id="UP000288024"/>
    </source>
</evidence>
<feature type="region of interest" description="Disordered" evidence="1">
    <location>
        <begin position="31"/>
        <end position="162"/>
    </location>
</feature>
<proteinExistence type="predicted"/>
<dbReference type="InterPro" id="IPR002509">
    <property type="entry name" value="NODB_dom"/>
</dbReference>
<sequence length="377" mass="43251">MKKIKVIVFCILAILLVLVMAEKNRILSSDTAPKQMEEDTMTSKHDEVQIEGINNAENTTENKSAENTKEENEDVKPTEENQKEKTAEEKQDEQITKDKQEEKTIEDKQNEKTTENKQDEKVTEEKQEDKTTNDTKQEEKVTEDKAVEKPAETNKSNNATENKKNEKTVYLTFDDGPTASSLEILDILDKYKVKATFFMLEPEMKAFPDAVKRTVKDGHGVGLHGVTHDVSKFYQSPESALKEMQTAQETLLSITGVKTNLIRTPYGSIPYLTDSFRKVLRDNKFILWDWNVDSDDWSASNKNYVQDVIDQLKTLDPSKHAPIILMHDRSGTVAQLPELLNYLQKNNYQTEIIDNELESYSFECHDRCYPHNSSKAQ</sequence>
<dbReference type="EMBL" id="RZTZ01000004">
    <property type="protein sequence ID" value="RVT62655.1"/>
    <property type="molecule type" value="Genomic_DNA"/>
</dbReference>
<dbReference type="Gene3D" id="3.20.20.370">
    <property type="entry name" value="Glycoside hydrolase/deacetylase"/>
    <property type="match status" value="1"/>
</dbReference>
<dbReference type="SUPFAM" id="SSF88713">
    <property type="entry name" value="Glycoside hydrolase/deacetylase"/>
    <property type="match status" value="1"/>
</dbReference>
<organism evidence="3 4">
    <name type="scientific">Niallia taxi</name>
    <dbReference type="NCBI Taxonomy" id="2499688"/>
    <lineage>
        <taxon>Bacteria</taxon>
        <taxon>Bacillati</taxon>
        <taxon>Bacillota</taxon>
        <taxon>Bacilli</taxon>
        <taxon>Bacillales</taxon>
        <taxon>Bacillaceae</taxon>
        <taxon>Niallia</taxon>
    </lineage>
</organism>
<feature type="compositionally biased region" description="Basic and acidic residues" evidence="1">
    <location>
        <begin position="35"/>
        <end position="48"/>
    </location>
</feature>
<gene>
    <name evidence="3" type="ORF">EM808_12850</name>
</gene>
<evidence type="ECO:0000313" key="3">
    <source>
        <dbReference type="EMBL" id="RVT62655.1"/>
    </source>
</evidence>
<feature type="compositionally biased region" description="Basic and acidic residues" evidence="1">
    <location>
        <begin position="63"/>
        <end position="152"/>
    </location>
</feature>
<dbReference type="InterPro" id="IPR050248">
    <property type="entry name" value="Polysacc_deacetylase_ArnD"/>
</dbReference>
<accession>A0A437KB43</accession>
<dbReference type="GO" id="GO:0005975">
    <property type="term" value="P:carbohydrate metabolic process"/>
    <property type="evidence" value="ECO:0007669"/>
    <property type="project" value="InterPro"/>
</dbReference>